<name>M1P266_9ZZZZ</name>
<feature type="transmembrane region" description="Helical" evidence="1">
    <location>
        <begin position="7"/>
        <end position="24"/>
    </location>
</feature>
<accession>M1P266</accession>
<reference evidence="2" key="1">
    <citation type="journal article" date="2013" name="Syst. Appl. Microbiol.">
        <title>New insights into the archaeal diversity of a hypersaline microbial mat obtained by a metagenomic approach.</title>
        <authorList>
            <person name="Lopez-Lopez A."/>
            <person name="Richter M."/>
            <person name="Pena A."/>
            <person name="Tamames J."/>
            <person name="Rossello-Mora R."/>
        </authorList>
    </citation>
    <scope>NUCLEOTIDE SEQUENCE</scope>
</reference>
<keyword evidence="1" id="KW-0812">Transmembrane</keyword>
<feature type="transmembrane region" description="Helical" evidence="1">
    <location>
        <begin position="30"/>
        <end position="48"/>
    </location>
</feature>
<organism evidence="2">
    <name type="scientific">uncultured organism</name>
    <dbReference type="NCBI Taxonomy" id="155900"/>
    <lineage>
        <taxon>unclassified sequences</taxon>
        <taxon>environmental samples</taxon>
    </lineage>
</organism>
<evidence type="ECO:0000256" key="1">
    <source>
        <dbReference type="SAM" id="Phobius"/>
    </source>
</evidence>
<dbReference type="AlphaFoldDB" id="M1P266"/>
<protein>
    <submittedName>
        <fullName evidence="2">Membrane protein</fullName>
    </submittedName>
</protein>
<keyword evidence="1" id="KW-0472">Membrane</keyword>
<keyword evidence="1" id="KW-1133">Transmembrane helix</keyword>
<evidence type="ECO:0000313" key="2">
    <source>
        <dbReference type="EMBL" id="AGF93466.1"/>
    </source>
</evidence>
<gene>
    <name evidence="2" type="ORF">FLSS-27_0015</name>
</gene>
<proteinExistence type="predicted"/>
<sequence length="65" mass="7387">MMNINARMVGALVGFIVALLFIFFNWKVVLLVLGLSLLGYIIGLYMEAGEQVKRKLQELFSLFFS</sequence>
<dbReference type="EMBL" id="JX684093">
    <property type="protein sequence ID" value="AGF93466.1"/>
    <property type="molecule type" value="Genomic_DNA"/>
</dbReference>